<accession>A0ABQ9J0W4</accession>
<evidence type="ECO:0000313" key="2">
    <source>
        <dbReference type="Proteomes" id="UP001162164"/>
    </source>
</evidence>
<dbReference type="Proteomes" id="UP001162164">
    <property type="component" value="Unassembled WGS sequence"/>
</dbReference>
<gene>
    <name evidence="1" type="ORF">NQ317_006626</name>
</gene>
<reference evidence="1" key="1">
    <citation type="journal article" date="2023" name="Insect Mol. Biol.">
        <title>Genome sequencing provides insights into the evolution of gene families encoding plant cell wall-degrading enzymes in longhorned beetles.</title>
        <authorList>
            <person name="Shin N.R."/>
            <person name="Okamura Y."/>
            <person name="Kirsch R."/>
            <person name="Pauchet Y."/>
        </authorList>
    </citation>
    <scope>NUCLEOTIDE SEQUENCE</scope>
    <source>
        <strain evidence="1">MMC_N1</strain>
    </source>
</reference>
<protein>
    <submittedName>
        <fullName evidence="1">Uncharacterized protein</fullName>
    </submittedName>
</protein>
<evidence type="ECO:0000313" key="1">
    <source>
        <dbReference type="EMBL" id="KAJ8970627.1"/>
    </source>
</evidence>
<dbReference type="EMBL" id="JAPWTJ010001600">
    <property type="protein sequence ID" value="KAJ8970627.1"/>
    <property type="molecule type" value="Genomic_DNA"/>
</dbReference>
<keyword evidence="2" id="KW-1185">Reference proteome</keyword>
<name>A0ABQ9J0W4_9CUCU</name>
<sequence length="90" mass="10100">MTYILRFSKRILSEISVIAHATRCISTSPKLLVKEIKEVQNGKELVIFGEEKASPMEPYLLKNFHPTACPICASGLNIKHTDVLILSQFV</sequence>
<comment type="caution">
    <text evidence="1">The sequence shown here is derived from an EMBL/GenBank/DDBJ whole genome shotgun (WGS) entry which is preliminary data.</text>
</comment>
<organism evidence="1 2">
    <name type="scientific">Molorchus minor</name>
    <dbReference type="NCBI Taxonomy" id="1323400"/>
    <lineage>
        <taxon>Eukaryota</taxon>
        <taxon>Metazoa</taxon>
        <taxon>Ecdysozoa</taxon>
        <taxon>Arthropoda</taxon>
        <taxon>Hexapoda</taxon>
        <taxon>Insecta</taxon>
        <taxon>Pterygota</taxon>
        <taxon>Neoptera</taxon>
        <taxon>Endopterygota</taxon>
        <taxon>Coleoptera</taxon>
        <taxon>Polyphaga</taxon>
        <taxon>Cucujiformia</taxon>
        <taxon>Chrysomeloidea</taxon>
        <taxon>Cerambycidae</taxon>
        <taxon>Lamiinae</taxon>
        <taxon>Monochamini</taxon>
        <taxon>Molorchus</taxon>
    </lineage>
</organism>
<proteinExistence type="predicted"/>